<dbReference type="InterPro" id="IPR020843">
    <property type="entry name" value="ER"/>
</dbReference>
<sequence length="377" mass="38621">MPDTHRAVVVAEPGAPGSLQDVPTPQPGASEVLVRLTAAAINPVDWKILDSPKKYPYIPKYPTVLGSDAAGVVEVAGAQSGFEAGERVFFQGIIGELSGSTFQEKALMPAELVSRTPSNVSDEEAAGVSLAAMAVLAGFYHEGAGRPVAPAPWEKDGATAAKGRAAVVLGGSSSVGQYAVQLARLSGFERIVTASSPAHHDLLRTLGATAVLDRNSASAAQYVEATHGLPLEFVFDSISAPETQQLAVDILAGARGGDGDKARAVVTVLPQDEAAVTSGKKHNIDVNAVFGKGSAPHMRALAVPFSQALSAWLKDGSLVPNRPEVVPGGLAALDAALDKNRSGISGRKVVLKLTGDAAAQGKADVGHISAQIAQLKG</sequence>
<dbReference type="Pfam" id="PF00107">
    <property type="entry name" value="ADH_zinc_N"/>
    <property type="match status" value="1"/>
</dbReference>
<organism evidence="2 3">
    <name type="scientific">Tilletiopsis washingtonensis</name>
    <dbReference type="NCBI Taxonomy" id="58919"/>
    <lineage>
        <taxon>Eukaryota</taxon>
        <taxon>Fungi</taxon>
        <taxon>Dikarya</taxon>
        <taxon>Basidiomycota</taxon>
        <taxon>Ustilaginomycotina</taxon>
        <taxon>Exobasidiomycetes</taxon>
        <taxon>Entylomatales</taxon>
        <taxon>Entylomatales incertae sedis</taxon>
        <taxon>Tilletiopsis</taxon>
    </lineage>
</organism>
<dbReference type="RefSeq" id="XP_025596209.1">
    <property type="nucleotide sequence ID" value="XM_025743757.1"/>
</dbReference>
<dbReference type="InterPro" id="IPR013149">
    <property type="entry name" value="ADH-like_C"/>
</dbReference>
<dbReference type="CDD" id="cd08249">
    <property type="entry name" value="enoyl_reductase_like"/>
    <property type="match status" value="1"/>
</dbReference>
<evidence type="ECO:0000313" key="3">
    <source>
        <dbReference type="Proteomes" id="UP000245946"/>
    </source>
</evidence>
<dbReference type="PANTHER" id="PTHR45348:SF2">
    <property type="entry name" value="ZINC-TYPE ALCOHOL DEHYDROGENASE-LIKE PROTEIN C2E1P3.01"/>
    <property type="match status" value="1"/>
</dbReference>
<accession>A0A316Z2B4</accession>
<evidence type="ECO:0000313" key="2">
    <source>
        <dbReference type="EMBL" id="PWN95930.1"/>
    </source>
</evidence>
<dbReference type="InterPro" id="IPR013154">
    <property type="entry name" value="ADH-like_N"/>
</dbReference>
<dbReference type="SMART" id="SM00829">
    <property type="entry name" value="PKS_ER"/>
    <property type="match status" value="1"/>
</dbReference>
<proteinExistence type="predicted"/>
<evidence type="ECO:0000259" key="1">
    <source>
        <dbReference type="SMART" id="SM00829"/>
    </source>
</evidence>
<reference evidence="2 3" key="1">
    <citation type="journal article" date="2018" name="Mol. Biol. Evol.">
        <title>Broad Genomic Sampling Reveals a Smut Pathogenic Ancestry of the Fungal Clade Ustilaginomycotina.</title>
        <authorList>
            <person name="Kijpornyongpan T."/>
            <person name="Mondo S.J."/>
            <person name="Barry K."/>
            <person name="Sandor L."/>
            <person name="Lee J."/>
            <person name="Lipzen A."/>
            <person name="Pangilinan J."/>
            <person name="LaButti K."/>
            <person name="Hainaut M."/>
            <person name="Henrissat B."/>
            <person name="Grigoriev I.V."/>
            <person name="Spatafora J.W."/>
            <person name="Aime M.C."/>
        </authorList>
    </citation>
    <scope>NUCLEOTIDE SEQUENCE [LARGE SCALE GENOMIC DNA]</scope>
    <source>
        <strain evidence="2 3">MCA 4186</strain>
    </source>
</reference>
<gene>
    <name evidence="2" type="ORF">FA09DRAFT_335210</name>
</gene>
<dbReference type="AlphaFoldDB" id="A0A316Z2B4"/>
<dbReference type="InterPro" id="IPR011032">
    <property type="entry name" value="GroES-like_sf"/>
</dbReference>
<dbReference type="InterPro" id="IPR036291">
    <property type="entry name" value="NAD(P)-bd_dom_sf"/>
</dbReference>
<dbReference type="GeneID" id="37271301"/>
<dbReference type="Proteomes" id="UP000245946">
    <property type="component" value="Unassembled WGS sequence"/>
</dbReference>
<dbReference type="SUPFAM" id="SSF51735">
    <property type="entry name" value="NAD(P)-binding Rossmann-fold domains"/>
    <property type="match status" value="1"/>
</dbReference>
<name>A0A316Z2B4_9BASI</name>
<dbReference type="Gene3D" id="3.40.50.720">
    <property type="entry name" value="NAD(P)-binding Rossmann-like Domain"/>
    <property type="match status" value="1"/>
</dbReference>
<dbReference type="SUPFAM" id="SSF50129">
    <property type="entry name" value="GroES-like"/>
    <property type="match status" value="1"/>
</dbReference>
<dbReference type="PANTHER" id="PTHR45348">
    <property type="entry name" value="HYPOTHETICAL OXIDOREDUCTASE (EUROFUNG)"/>
    <property type="match status" value="1"/>
</dbReference>
<protein>
    <submittedName>
        <fullName evidence="2">GroES-like protein</fullName>
    </submittedName>
</protein>
<feature type="domain" description="Enoyl reductase (ER)" evidence="1">
    <location>
        <begin position="17"/>
        <end position="351"/>
    </location>
</feature>
<dbReference type="Gene3D" id="3.90.180.10">
    <property type="entry name" value="Medium-chain alcohol dehydrogenases, catalytic domain"/>
    <property type="match status" value="1"/>
</dbReference>
<dbReference type="OrthoDB" id="3233595at2759"/>
<dbReference type="Pfam" id="PF08240">
    <property type="entry name" value="ADH_N"/>
    <property type="match status" value="1"/>
</dbReference>
<dbReference type="STRING" id="58919.A0A316Z2B4"/>
<dbReference type="GO" id="GO:0016651">
    <property type="term" value="F:oxidoreductase activity, acting on NAD(P)H"/>
    <property type="evidence" value="ECO:0007669"/>
    <property type="project" value="InterPro"/>
</dbReference>
<dbReference type="EMBL" id="KZ819302">
    <property type="protein sequence ID" value="PWN95930.1"/>
    <property type="molecule type" value="Genomic_DNA"/>
</dbReference>
<dbReference type="InterPro" id="IPR047122">
    <property type="entry name" value="Trans-enoyl_RdTase-like"/>
</dbReference>
<keyword evidence="3" id="KW-1185">Reference proteome</keyword>